<feature type="active site" description="Nucleophile" evidence="4">
    <location>
        <position position="276"/>
    </location>
</feature>
<sequence>MSRSPSRRALLGTGFVGAAAALTGTLPAGGTAVAQPWGTRWKEDEGQRYAVPGLKRPVRVTVDVWGVPHIFADNVGDLFQAQGFNVARERLFQIDTWRRRGLGRCSEVLGASYVEQDRAARLFLYRGDMAAEWTSYGPEAREAATRFVAGINGYLDWLADHPKALPAEFQKLGYRPARWSPEDVVRIRTHGIGNNLRSQVARARLMSVGGNKASGYFRKLEPEHSVTVPEGLDLSLIPADVLEVYSLATSPMVFANGTLRRMSDEQNVLRESATGSNAWAVAPTRTATGRPILAGDPHREDYTLPANRYIAHLSAPGLNIIGAGEPWNPGISTGHNGNVAFGLTNLPADQADLYVYELDPNDHSRYRYGEGWEKLTTVTEHIPVAGGEPRRAQLSFTRHGPVVKIDEKNHKAYAVRTVWTEPGTSPYLGSLNYQRAGDSREFVEAISTWKTPGSNLVYADTKGDIGWVPGALIPRRTGSGYDGLLPVPGDGRFEWDGFYKNAQLPTSHNPRAGFFVSANEHNFPAGYPTPTYQWQSAYRKDRIHEVLSQQRRTSLADTLALQNDVKSGVARQFLPYVKNLRSTDPTTAKALRLLSGYDGVADKDSAAAALFETWVMRFLYPAWAQLLLPEPAADQLVGISIDLDLRLLNDSFVRPDDWFGTNGARKRDELLLGTLPKAYTEVASRLGADESAWRWGAMHIHVFIHPLGGPNVGPAERGGTFDTVCASYFHYPEYPYAEVVGATFKMAIDVGGWDNSRVINAPGQSGDQRSKHYSDLHDKWSAGEYFPLLYSEQAIEGNGGTRILLEP</sequence>
<dbReference type="PANTHER" id="PTHR34218:SF4">
    <property type="entry name" value="ACYL-HOMOSERINE LACTONE ACYLASE QUIP"/>
    <property type="match status" value="1"/>
</dbReference>
<dbReference type="InterPro" id="IPR023343">
    <property type="entry name" value="Penicillin_amidase_dom1"/>
</dbReference>
<keyword evidence="5" id="KW-0479">Metal-binding</keyword>
<dbReference type="PANTHER" id="PTHR34218">
    <property type="entry name" value="PEPTIDASE S45 PENICILLIN AMIDASE"/>
    <property type="match status" value="1"/>
</dbReference>
<reference evidence="7 9" key="2">
    <citation type="submission" date="2017-09" db="EMBL/GenBank/DDBJ databases">
        <authorList>
            <person name="Lee N."/>
            <person name="Cho B.-K."/>
        </authorList>
    </citation>
    <scope>NUCLEOTIDE SEQUENCE [LARGE SCALE GENOMIC DNA]</scope>
    <source>
        <strain evidence="7 9">ATCC 23948</strain>
    </source>
</reference>
<feature type="binding site" evidence="5">
    <location>
        <position position="349"/>
    </location>
    <ligand>
        <name>Ca(2+)</name>
        <dbReference type="ChEBI" id="CHEBI:29108"/>
    </ligand>
</feature>
<evidence type="ECO:0000313" key="9">
    <source>
        <dbReference type="Proteomes" id="UP000325458"/>
    </source>
</evidence>
<evidence type="ECO:0000256" key="5">
    <source>
        <dbReference type="PIRSR" id="PIRSR001227-2"/>
    </source>
</evidence>
<evidence type="ECO:0000313" key="7">
    <source>
        <dbReference type="EMBL" id="QEV56443.1"/>
    </source>
</evidence>
<gene>
    <name evidence="6" type="primary">acyII</name>
    <name evidence="6" type="ORF">BG653_04779</name>
    <name evidence="7" type="ORF">CP981_36950</name>
</gene>
<name>A0AAE6NPM8_STRPT</name>
<keyword evidence="8" id="KW-1185">Reference proteome</keyword>
<dbReference type="GO" id="GO:0017000">
    <property type="term" value="P:antibiotic biosynthetic process"/>
    <property type="evidence" value="ECO:0007669"/>
    <property type="project" value="InterPro"/>
</dbReference>
<dbReference type="PIRSF" id="PIRSF001227">
    <property type="entry name" value="Pen_acylase"/>
    <property type="match status" value="1"/>
</dbReference>
<dbReference type="Gene3D" id="1.10.1400.10">
    <property type="match status" value="1"/>
</dbReference>
<dbReference type="EMBL" id="MIGA01000035">
    <property type="protein sequence ID" value="OSY42619.1"/>
    <property type="molecule type" value="Genomic_DNA"/>
</dbReference>
<dbReference type="GO" id="GO:0008953">
    <property type="term" value="F:penicillin amidase activity"/>
    <property type="evidence" value="ECO:0007669"/>
    <property type="project" value="UniProtKB-EC"/>
</dbReference>
<dbReference type="Proteomes" id="UP000325458">
    <property type="component" value="Chromosome"/>
</dbReference>
<dbReference type="AlphaFoldDB" id="A0AAE6NPM8"/>
<comment type="cofactor">
    <cofactor evidence="5">
        <name>Ca(2+)</name>
        <dbReference type="ChEBI" id="CHEBI:29108"/>
    </cofactor>
    <text evidence="5">Binds 1 Ca(2+) ion per dimer.</text>
</comment>
<reference evidence="6 8" key="1">
    <citation type="submission" date="2016-09" db="EMBL/GenBank/DDBJ databases">
        <title>Streptomyces platensis DSM40041, a candidate organism with high potential of specific P450 cytochromes.</title>
        <authorList>
            <person name="Grumaz C."/>
            <person name="Vainshtein Y."/>
            <person name="Kirstahler P."/>
            <person name="Sohn K."/>
        </authorList>
    </citation>
    <scope>NUCLEOTIDE SEQUENCE [LARGE SCALE GENOMIC DNA]</scope>
    <source>
        <strain evidence="6 8">DSM 40041</strain>
    </source>
</reference>
<feature type="binding site" evidence="5">
    <location>
        <position position="352"/>
    </location>
    <ligand>
        <name>Ca(2+)</name>
        <dbReference type="ChEBI" id="CHEBI:29108"/>
    </ligand>
</feature>
<dbReference type="CDD" id="cd03747">
    <property type="entry name" value="Ntn_PGA_like"/>
    <property type="match status" value="1"/>
</dbReference>
<evidence type="ECO:0000256" key="4">
    <source>
        <dbReference type="PIRSR" id="PIRSR001227-1"/>
    </source>
</evidence>
<keyword evidence="5" id="KW-0106">Calcium</keyword>
<dbReference type="InterPro" id="IPR014395">
    <property type="entry name" value="Pen/GL7ACA/AHL_acylase"/>
</dbReference>
<evidence type="ECO:0000256" key="2">
    <source>
        <dbReference type="ARBA" id="ARBA00022801"/>
    </source>
</evidence>
<protein>
    <submittedName>
        <fullName evidence="6">Penicillin acylase 2</fullName>
        <ecNumber evidence="6">3.5.1.11</ecNumber>
    </submittedName>
    <submittedName>
        <fullName evidence="7">Penicillin acylase family protein</fullName>
    </submittedName>
</protein>
<dbReference type="EC" id="3.5.1.11" evidence="6"/>
<dbReference type="InterPro" id="IPR006311">
    <property type="entry name" value="TAT_signal"/>
</dbReference>
<evidence type="ECO:0000313" key="8">
    <source>
        <dbReference type="Proteomes" id="UP000194225"/>
    </source>
</evidence>
<keyword evidence="2 6" id="KW-0378">Hydrolase</keyword>
<evidence type="ECO:0000313" key="6">
    <source>
        <dbReference type="EMBL" id="OSY42619.1"/>
    </source>
</evidence>
<dbReference type="Pfam" id="PF01804">
    <property type="entry name" value="Penicil_amidase"/>
    <property type="match status" value="1"/>
</dbReference>
<dbReference type="InterPro" id="IPR029055">
    <property type="entry name" value="Ntn_hydrolases_N"/>
</dbReference>
<dbReference type="Gene3D" id="2.30.120.10">
    <property type="match status" value="1"/>
</dbReference>
<comment type="similarity">
    <text evidence="1">Belongs to the peptidase S45 family.</text>
</comment>
<evidence type="ECO:0000256" key="1">
    <source>
        <dbReference type="ARBA" id="ARBA00006586"/>
    </source>
</evidence>
<dbReference type="InterPro" id="IPR002692">
    <property type="entry name" value="S45"/>
</dbReference>
<dbReference type="RefSeq" id="WP_085926403.1">
    <property type="nucleotide sequence ID" value="NZ_CP023691.1"/>
</dbReference>
<dbReference type="SUPFAM" id="SSF56235">
    <property type="entry name" value="N-terminal nucleophile aminohydrolases (Ntn hydrolases)"/>
    <property type="match status" value="1"/>
</dbReference>
<dbReference type="GO" id="GO:0046872">
    <property type="term" value="F:metal ion binding"/>
    <property type="evidence" value="ECO:0007669"/>
    <property type="project" value="UniProtKB-KW"/>
</dbReference>
<proteinExistence type="inferred from homology"/>
<dbReference type="PROSITE" id="PS51318">
    <property type="entry name" value="TAT"/>
    <property type="match status" value="1"/>
</dbReference>
<organism evidence="7 9">
    <name type="scientific">Streptomyces platensis</name>
    <dbReference type="NCBI Taxonomy" id="58346"/>
    <lineage>
        <taxon>Bacteria</taxon>
        <taxon>Bacillati</taxon>
        <taxon>Actinomycetota</taxon>
        <taxon>Actinomycetes</taxon>
        <taxon>Kitasatosporales</taxon>
        <taxon>Streptomycetaceae</taxon>
        <taxon>Streptomyces</taxon>
    </lineage>
</organism>
<dbReference type="InterPro" id="IPR043147">
    <property type="entry name" value="Penicillin_amidase_A-knob"/>
</dbReference>
<dbReference type="KEGG" id="spla:CP981_36950"/>
<dbReference type="InterPro" id="IPR043146">
    <property type="entry name" value="Penicillin_amidase_N_B-knob"/>
</dbReference>
<dbReference type="EMBL" id="CP023691">
    <property type="protein sequence ID" value="QEV56443.1"/>
    <property type="molecule type" value="Genomic_DNA"/>
</dbReference>
<dbReference type="Gene3D" id="3.60.20.10">
    <property type="entry name" value="Glutamine Phosphoribosylpyrophosphate, subunit 1, domain 1"/>
    <property type="match status" value="1"/>
</dbReference>
<dbReference type="Gene3D" id="1.10.439.10">
    <property type="entry name" value="Penicillin Amidohydrolase, domain 1"/>
    <property type="match status" value="1"/>
</dbReference>
<keyword evidence="3" id="KW-0865">Zymogen</keyword>
<accession>A0AAE6NPM8</accession>
<evidence type="ECO:0000256" key="3">
    <source>
        <dbReference type="ARBA" id="ARBA00023145"/>
    </source>
</evidence>
<dbReference type="Proteomes" id="UP000194225">
    <property type="component" value="Unassembled WGS sequence"/>
</dbReference>
<dbReference type="GeneID" id="90928808"/>